<dbReference type="EMBL" id="CP042997">
    <property type="protein sequence ID" value="QEH37024.1"/>
    <property type="molecule type" value="Genomic_DNA"/>
</dbReference>
<organism evidence="2 3">
    <name type="scientific">Aquisphaera giovannonii</name>
    <dbReference type="NCBI Taxonomy" id="406548"/>
    <lineage>
        <taxon>Bacteria</taxon>
        <taxon>Pseudomonadati</taxon>
        <taxon>Planctomycetota</taxon>
        <taxon>Planctomycetia</taxon>
        <taxon>Isosphaerales</taxon>
        <taxon>Isosphaeraceae</taxon>
        <taxon>Aquisphaera</taxon>
    </lineage>
</organism>
<evidence type="ECO:0000256" key="1">
    <source>
        <dbReference type="SAM" id="MobiDB-lite"/>
    </source>
</evidence>
<dbReference type="RefSeq" id="WP_148596639.1">
    <property type="nucleotide sequence ID" value="NZ_CP042997.1"/>
</dbReference>
<reference evidence="2 3" key="1">
    <citation type="submission" date="2019-08" db="EMBL/GenBank/DDBJ databases">
        <title>Deep-cultivation of Planctomycetes and their phenomic and genomic characterization uncovers novel biology.</title>
        <authorList>
            <person name="Wiegand S."/>
            <person name="Jogler M."/>
            <person name="Boedeker C."/>
            <person name="Pinto D."/>
            <person name="Vollmers J."/>
            <person name="Rivas-Marin E."/>
            <person name="Kohn T."/>
            <person name="Peeters S.H."/>
            <person name="Heuer A."/>
            <person name="Rast P."/>
            <person name="Oberbeckmann S."/>
            <person name="Bunk B."/>
            <person name="Jeske O."/>
            <person name="Meyerdierks A."/>
            <person name="Storesund J.E."/>
            <person name="Kallscheuer N."/>
            <person name="Luecker S."/>
            <person name="Lage O.M."/>
            <person name="Pohl T."/>
            <person name="Merkel B.J."/>
            <person name="Hornburger P."/>
            <person name="Mueller R.-W."/>
            <person name="Bruemmer F."/>
            <person name="Labrenz M."/>
            <person name="Spormann A.M."/>
            <person name="Op den Camp H."/>
            <person name="Overmann J."/>
            <person name="Amann R."/>
            <person name="Jetten M.S.M."/>
            <person name="Mascher T."/>
            <person name="Medema M.H."/>
            <person name="Devos D.P."/>
            <person name="Kaster A.-K."/>
            <person name="Ovreas L."/>
            <person name="Rohde M."/>
            <person name="Galperin M.Y."/>
            <person name="Jogler C."/>
        </authorList>
    </citation>
    <scope>NUCLEOTIDE SEQUENCE [LARGE SCALE GENOMIC DNA]</scope>
    <source>
        <strain evidence="2 3">OJF2</strain>
    </source>
</reference>
<dbReference type="OrthoDB" id="291797at2"/>
<protein>
    <submittedName>
        <fullName evidence="2">Uncharacterized protein</fullName>
    </submittedName>
</protein>
<gene>
    <name evidence="2" type="ORF">OJF2_56090</name>
</gene>
<dbReference type="KEGG" id="agv:OJF2_56090"/>
<feature type="region of interest" description="Disordered" evidence="1">
    <location>
        <begin position="126"/>
        <end position="155"/>
    </location>
</feature>
<dbReference type="AlphaFoldDB" id="A0A5B9W9T2"/>
<sequence>MRAIARGARRRGMTAAAVLVCLVVLTMIAGTLLRIGVVRRDALRTHEREVQAEWLARAGLERGIARLASDAKYAGETWKPSRGDLDLPGDSGGRDQPAAVVRITIEPAGDGPGGTKGSLRRIAVQADYPPDAPRRARSSLQVSFDPGSPKTGASR</sequence>
<accession>A0A5B9W9T2</accession>
<name>A0A5B9W9T2_9BACT</name>
<dbReference type="Proteomes" id="UP000324233">
    <property type="component" value="Chromosome"/>
</dbReference>
<evidence type="ECO:0000313" key="2">
    <source>
        <dbReference type="EMBL" id="QEH37024.1"/>
    </source>
</evidence>
<keyword evidence="3" id="KW-1185">Reference proteome</keyword>
<proteinExistence type="predicted"/>
<feature type="region of interest" description="Disordered" evidence="1">
    <location>
        <begin position="76"/>
        <end position="98"/>
    </location>
</feature>
<evidence type="ECO:0000313" key="3">
    <source>
        <dbReference type="Proteomes" id="UP000324233"/>
    </source>
</evidence>